<dbReference type="PROSITE" id="PS51705">
    <property type="entry name" value="G_HFLX"/>
    <property type="match status" value="1"/>
</dbReference>
<evidence type="ECO:0000256" key="4">
    <source>
        <dbReference type="ARBA" id="ARBA00022842"/>
    </source>
</evidence>
<dbReference type="GO" id="GO:0005737">
    <property type="term" value="C:cytoplasm"/>
    <property type="evidence" value="ECO:0007669"/>
    <property type="project" value="UniProtKB-SubCell"/>
</dbReference>
<comment type="similarity">
    <text evidence="6">Belongs to the TRAFAC class OBG-HflX-like GTPase superfamily. HflX GTPase family.</text>
</comment>
<dbReference type="Gene3D" id="6.10.250.2860">
    <property type="match status" value="1"/>
</dbReference>
<dbReference type="PRINTS" id="PR00326">
    <property type="entry name" value="GTP1OBG"/>
</dbReference>
<evidence type="ECO:0000256" key="3">
    <source>
        <dbReference type="ARBA" id="ARBA00022741"/>
    </source>
</evidence>
<evidence type="ECO:0000313" key="11">
    <source>
        <dbReference type="EMBL" id="KRN07566.1"/>
    </source>
</evidence>
<evidence type="ECO:0000256" key="9">
    <source>
        <dbReference type="SAM" id="Coils"/>
    </source>
</evidence>
<reference evidence="11 12" key="1">
    <citation type="journal article" date="2015" name="Genome Announc.">
        <title>Expanding the biotechnology potential of lactobacilli through comparative genomics of 213 strains and associated genera.</title>
        <authorList>
            <person name="Sun Z."/>
            <person name="Harris H.M."/>
            <person name="McCann A."/>
            <person name="Guo C."/>
            <person name="Argimon S."/>
            <person name="Zhang W."/>
            <person name="Yang X."/>
            <person name="Jeffery I.B."/>
            <person name="Cooney J.C."/>
            <person name="Kagawa T.F."/>
            <person name="Liu W."/>
            <person name="Song Y."/>
            <person name="Salvetti E."/>
            <person name="Wrobel A."/>
            <person name="Rasinkangas P."/>
            <person name="Parkhill J."/>
            <person name="Rea M.C."/>
            <person name="O'Sullivan O."/>
            <person name="Ritari J."/>
            <person name="Douillard F.P."/>
            <person name="Paul Ross R."/>
            <person name="Yang R."/>
            <person name="Briner A.E."/>
            <person name="Felis G.E."/>
            <person name="de Vos W.M."/>
            <person name="Barrangou R."/>
            <person name="Klaenhammer T.R."/>
            <person name="Caufield P.W."/>
            <person name="Cui Y."/>
            <person name="Zhang H."/>
            <person name="O'Toole P.W."/>
        </authorList>
    </citation>
    <scope>NUCLEOTIDE SEQUENCE [LARGE SCALE GENOMIC DNA]</scope>
    <source>
        <strain evidence="11 12">DSM 21376</strain>
    </source>
</reference>
<gene>
    <name evidence="6" type="primary">hflX</name>
    <name evidence="11" type="ORF">FD15_GL000852</name>
</gene>
<feature type="binding site" evidence="7">
    <location>
        <begin position="232"/>
        <end position="236"/>
    </location>
    <ligand>
        <name>GTP</name>
        <dbReference type="ChEBI" id="CHEBI:37565"/>
    </ligand>
</feature>
<keyword evidence="5 6" id="KW-0342">GTP-binding</keyword>
<feature type="domain" description="Hflx-type G" evidence="10">
    <location>
        <begin position="194"/>
        <end position="362"/>
    </location>
</feature>
<dbReference type="InterPro" id="IPR006073">
    <property type="entry name" value="GTP-bd"/>
</dbReference>
<evidence type="ECO:0000256" key="8">
    <source>
        <dbReference type="PIRSR" id="PIRSR006809-2"/>
    </source>
</evidence>
<dbReference type="EMBL" id="AYZF01000002">
    <property type="protein sequence ID" value="KRN07566.1"/>
    <property type="molecule type" value="Genomic_DNA"/>
</dbReference>
<dbReference type="SUPFAM" id="SSF52540">
    <property type="entry name" value="P-loop containing nucleoside triphosphate hydrolases"/>
    <property type="match status" value="1"/>
</dbReference>
<dbReference type="CDD" id="cd01878">
    <property type="entry name" value="HflX"/>
    <property type="match status" value="1"/>
</dbReference>
<sequence length="416" mass="47046">MIPVIIAGIENQQSNFDYLMQELAELAYANNMQVVSEVRQKLQKPVAATYLGKGKIEELARIAQAKDAAVLLLNDELSPTQIRNLEKETSLDVLDRTELILEIFSSRARTKEAQLQVEVARLKYKLPRLRTSVHEKLDQQSASGSLANRGAGETKLELNRRTIQKKITQLTRELKNIDKEQYVKSSSRRESGLPSVALVGYTNSGKSTTMNGLLHLLNSDDTKKVMTKNMLFATLDTSVRKLRFKDRREFLLSDTVGFVSKLPHNLVKAFQSTLAEVKNADLLLHVVDISDEHSAEMVKVTNETLKELGVENTPMIYAFNKADKIGGNYPIIEGHQLTYSARDEKSLNALAELIKKILFRDYQTHKYFISYEQGHYLEKINNLALVTATDYTEDGARITAEVSPTQEKYFARFLAE</sequence>
<keyword evidence="12" id="KW-1185">Reference proteome</keyword>
<feature type="binding site" evidence="7">
    <location>
        <begin position="340"/>
        <end position="342"/>
    </location>
    <ligand>
        <name>GTP</name>
        <dbReference type="ChEBI" id="CHEBI:37565"/>
    </ligand>
</feature>
<dbReference type="PATRIC" id="fig|1423806.3.peg.866"/>
<organism evidence="11 12">
    <name type="scientific">Liquorilactobacillus sucicola DSM 21376 = JCM 15457</name>
    <dbReference type="NCBI Taxonomy" id="1423806"/>
    <lineage>
        <taxon>Bacteria</taxon>
        <taxon>Bacillati</taxon>
        <taxon>Bacillota</taxon>
        <taxon>Bacilli</taxon>
        <taxon>Lactobacillales</taxon>
        <taxon>Lactobacillaceae</taxon>
        <taxon>Liquorilactobacillus</taxon>
    </lineage>
</organism>
<comment type="subcellular location">
    <subcellularLocation>
        <location evidence="6">Cytoplasm</location>
    </subcellularLocation>
    <text evidence="6">May associate with membranes.</text>
</comment>
<dbReference type="Gene3D" id="3.40.50.300">
    <property type="entry name" value="P-loop containing nucleotide triphosphate hydrolases"/>
    <property type="match status" value="1"/>
</dbReference>
<comment type="caution">
    <text evidence="11">The sequence shown here is derived from an EMBL/GenBank/DDBJ whole genome shotgun (WGS) entry which is preliminary data.</text>
</comment>
<dbReference type="InterPro" id="IPR025121">
    <property type="entry name" value="GTPase_HflX_N"/>
</dbReference>
<keyword evidence="2 8" id="KW-0479">Metal-binding</keyword>
<dbReference type="Pfam" id="PF01926">
    <property type="entry name" value="MMR_HSR1"/>
    <property type="match status" value="1"/>
</dbReference>
<accession>A0A023CY30</accession>
<protein>
    <recommendedName>
        <fullName evidence="6">GTPase HflX</fullName>
    </recommendedName>
    <alternativeName>
        <fullName evidence="6">GTP-binding protein HflX</fullName>
    </alternativeName>
</protein>
<dbReference type="GO" id="GO:0005525">
    <property type="term" value="F:GTP binding"/>
    <property type="evidence" value="ECO:0007669"/>
    <property type="project" value="UniProtKB-UniRule"/>
</dbReference>
<feature type="binding site" evidence="8">
    <location>
        <position position="234"/>
    </location>
    <ligand>
        <name>Mg(2+)</name>
        <dbReference type="ChEBI" id="CHEBI:18420"/>
    </ligand>
</feature>
<evidence type="ECO:0000256" key="7">
    <source>
        <dbReference type="PIRSR" id="PIRSR006809-1"/>
    </source>
</evidence>
<dbReference type="eggNOG" id="COG2262">
    <property type="taxonomic scope" value="Bacteria"/>
</dbReference>
<evidence type="ECO:0000259" key="10">
    <source>
        <dbReference type="PROSITE" id="PS51705"/>
    </source>
</evidence>
<evidence type="ECO:0000256" key="2">
    <source>
        <dbReference type="ARBA" id="ARBA00022723"/>
    </source>
</evidence>
<feature type="binding site" evidence="8">
    <location>
        <position position="207"/>
    </location>
    <ligand>
        <name>Mg(2+)</name>
        <dbReference type="ChEBI" id="CHEBI:18420"/>
    </ligand>
</feature>
<dbReference type="GO" id="GO:0043022">
    <property type="term" value="F:ribosome binding"/>
    <property type="evidence" value="ECO:0007669"/>
    <property type="project" value="TreeGrafter"/>
</dbReference>
<comment type="cofactor">
    <cofactor evidence="8">
        <name>Mg(2+)</name>
        <dbReference type="ChEBI" id="CHEBI:18420"/>
    </cofactor>
</comment>
<dbReference type="OrthoDB" id="9812272at2"/>
<dbReference type="InterPro" id="IPR042108">
    <property type="entry name" value="GTPase_HflX_N_sf"/>
</dbReference>
<dbReference type="Pfam" id="PF13167">
    <property type="entry name" value="GTP-bdg_N"/>
    <property type="match status" value="1"/>
</dbReference>
<dbReference type="PANTHER" id="PTHR10229:SF4">
    <property type="entry name" value="GTPASE HFLX"/>
    <property type="match status" value="1"/>
</dbReference>
<dbReference type="PIRSF" id="PIRSF006809">
    <property type="entry name" value="GTP-binding_hflX_prd"/>
    <property type="match status" value="1"/>
</dbReference>
<proteinExistence type="inferred from homology"/>
<evidence type="ECO:0000256" key="1">
    <source>
        <dbReference type="ARBA" id="ARBA00022490"/>
    </source>
</evidence>
<dbReference type="InterPro" id="IPR030394">
    <property type="entry name" value="G_HFLX_dom"/>
</dbReference>
<dbReference type="InterPro" id="IPR027417">
    <property type="entry name" value="P-loop_NTPase"/>
</dbReference>
<dbReference type="GO" id="GO:0003924">
    <property type="term" value="F:GTPase activity"/>
    <property type="evidence" value="ECO:0007669"/>
    <property type="project" value="UniProtKB-UniRule"/>
</dbReference>
<dbReference type="Pfam" id="PF16360">
    <property type="entry name" value="GTP-bdg_M"/>
    <property type="match status" value="1"/>
</dbReference>
<feature type="binding site" evidence="7">
    <location>
        <begin position="320"/>
        <end position="323"/>
    </location>
    <ligand>
        <name>GTP</name>
        <dbReference type="ChEBI" id="CHEBI:37565"/>
    </ligand>
</feature>
<comment type="subunit">
    <text evidence="6">Monomer. Associates with the 50S ribosomal subunit.</text>
</comment>
<keyword evidence="1 6" id="KW-0963">Cytoplasm</keyword>
<dbReference type="STRING" id="1423806.FD15_GL000852"/>
<feature type="coiled-coil region" evidence="9">
    <location>
        <begin position="153"/>
        <end position="180"/>
    </location>
</feature>
<dbReference type="AlphaFoldDB" id="A0A023CY30"/>
<evidence type="ECO:0000256" key="6">
    <source>
        <dbReference type="HAMAP-Rule" id="MF_00900"/>
    </source>
</evidence>
<dbReference type="Proteomes" id="UP000050961">
    <property type="component" value="Unassembled WGS sequence"/>
</dbReference>
<dbReference type="InterPro" id="IPR032305">
    <property type="entry name" value="GTP-bd_M"/>
</dbReference>
<evidence type="ECO:0000256" key="5">
    <source>
        <dbReference type="ARBA" id="ARBA00023134"/>
    </source>
</evidence>
<dbReference type="FunFam" id="3.40.50.11060:FF:000001">
    <property type="entry name" value="GTPase HflX"/>
    <property type="match status" value="1"/>
</dbReference>
<dbReference type="HAMAP" id="MF_00900">
    <property type="entry name" value="GTPase_HflX"/>
    <property type="match status" value="1"/>
</dbReference>
<dbReference type="RefSeq" id="WP_034989034.1">
    <property type="nucleotide sequence ID" value="NZ_AYZF01000002.1"/>
</dbReference>
<dbReference type="Gene3D" id="3.40.50.11060">
    <property type="entry name" value="GTPase HflX, N-terminal domain"/>
    <property type="match status" value="1"/>
</dbReference>
<keyword evidence="4 8" id="KW-0460">Magnesium</keyword>
<dbReference type="GO" id="GO:0046872">
    <property type="term" value="F:metal ion binding"/>
    <property type="evidence" value="ECO:0007669"/>
    <property type="project" value="UniProtKB-KW"/>
</dbReference>
<comment type="function">
    <text evidence="6">GTPase that associates with the 50S ribosomal subunit and may have a role during protein synthesis or ribosome biogenesis.</text>
</comment>
<keyword evidence="9" id="KW-0175">Coiled coil</keyword>
<dbReference type="NCBIfam" id="TIGR03156">
    <property type="entry name" value="GTP_HflX"/>
    <property type="match status" value="1"/>
</dbReference>
<keyword evidence="3 6" id="KW-0547">Nucleotide-binding</keyword>
<feature type="binding site" evidence="7">
    <location>
        <begin position="200"/>
        <end position="207"/>
    </location>
    <ligand>
        <name>GTP</name>
        <dbReference type="ChEBI" id="CHEBI:37565"/>
    </ligand>
</feature>
<dbReference type="InterPro" id="IPR016496">
    <property type="entry name" value="GTPase_HflX"/>
</dbReference>
<feature type="binding site" evidence="7">
    <location>
        <begin position="254"/>
        <end position="257"/>
    </location>
    <ligand>
        <name>GTP</name>
        <dbReference type="ChEBI" id="CHEBI:37565"/>
    </ligand>
</feature>
<evidence type="ECO:0000313" key="12">
    <source>
        <dbReference type="Proteomes" id="UP000050961"/>
    </source>
</evidence>
<dbReference type="PANTHER" id="PTHR10229">
    <property type="entry name" value="GTP-BINDING PROTEIN HFLX"/>
    <property type="match status" value="1"/>
</dbReference>
<name>A0A023CY30_9LACO</name>